<dbReference type="PANTHER" id="PTHR11669">
    <property type="entry name" value="REPLICATION FACTOR C / DNA POLYMERASE III GAMMA-TAU SUBUNIT"/>
    <property type="match status" value="1"/>
</dbReference>
<dbReference type="NCBIfam" id="TIGR00678">
    <property type="entry name" value="holB"/>
    <property type="match status" value="1"/>
</dbReference>
<dbReference type="PANTHER" id="PTHR11669:SF8">
    <property type="entry name" value="DNA POLYMERASE III SUBUNIT DELTA"/>
    <property type="match status" value="1"/>
</dbReference>
<reference evidence="2" key="1">
    <citation type="submission" date="2017-04" db="EMBL/GenBank/DDBJ databases">
        <authorList>
            <person name="Varghese N."/>
            <person name="Submissions S."/>
        </authorList>
    </citation>
    <scope>NUCLEOTIDE SEQUENCE [LARGE SCALE GENOMIC DNA]</scope>
    <source>
        <strain evidence="2">DSM 21500</strain>
    </source>
</reference>
<dbReference type="OrthoDB" id="9810148at2"/>
<name>A0A1W1YSM0_9LACT</name>
<dbReference type="GO" id="GO:0003887">
    <property type="term" value="F:DNA-directed DNA polymerase activity"/>
    <property type="evidence" value="ECO:0007669"/>
    <property type="project" value="InterPro"/>
</dbReference>
<dbReference type="InterPro" id="IPR027417">
    <property type="entry name" value="P-loop_NTPase"/>
</dbReference>
<dbReference type="STRING" id="371602.SAMN04487984_0893"/>
<evidence type="ECO:0000313" key="1">
    <source>
        <dbReference type="EMBL" id="SMC39136.1"/>
    </source>
</evidence>
<sequence length="338" mass="39115">MTETTWAIQEKQPQLYTMMDRVLKANRVGHAYIFEGMSGAGQIDLVKYIAAYFVCQADNKPCGHCQRCRRIQSEDYPDLIHVKPEGQSLKIDQIRGIKQKLTISALESDYKFFVIEQAETMTTQAANSLLKFIEEPYPNMFIFLLTANKDALLPTILSRCQILHFQQLNPSQFEVTLKEVGMGDQMARVLSHLTNDITKAQEMANDELFNQQMKQIVRWLELLIIRDPRAFTIIQTQLIKLTKDREDTLRGLELMGLAWHDLLVMKLNESQYLANDMLSDELIYPQQKAKWTPLLPKLTIADIAKGVYLVNHTQRMIQQQVTVQGALEYFVLAWWKKD</sequence>
<dbReference type="SUPFAM" id="SSF52540">
    <property type="entry name" value="P-loop containing nucleoside triphosphate hydrolases"/>
    <property type="match status" value="1"/>
</dbReference>
<dbReference type="Pfam" id="PF13177">
    <property type="entry name" value="DNA_pol3_delta2"/>
    <property type="match status" value="1"/>
</dbReference>
<accession>A0A1W1YSM0</accession>
<dbReference type="GO" id="GO:0008408">
    <property type="term" value="F:3'-5' exonuclease activity"/>
    <property type="evidence" value="ECO:0007669"/>
    <property type="project" value="InterPro"/>
</dbReference>
<keyword evidence="2" id="KW-1185">Reference proteome</keyword>
<dbReference type="InterPro" id="IPR050238">
    <property type="entry name" value="DNA_Rep/Repair_Clamp_Loader"/>
</dbReference>
<dbReference type="InterPro" id="IPR004622">
    <property type="entry name" value="DNA_pol_HolB"/>
</dbReference>
<dbReference type="AlphaFoldDB" id="A0A1W1YSM0"/>
<dbReference type="Gene3D" id="3.40.50.300">
    <property type="entry name" value="P-loop containing nucleotide triphosphate hydrolases"/>
    <property type="match status" value="1"/>
</dbReference>
<protein>
    <submittedName>
        <fullName evidence="1">DNA polymerase III, delta prime subunit</fullName>
    </submittedName>
</protein>
<dbReference type="GO" id="GO:0006261">
    <property type="term" value="P:DNA-templated DNA replication"/>
    <property type="evidence" value="ECO:0007669"/>
    <property type="project" value="TreeGrafter"/>
</dbReference>
<proteinExistence type="predicted"/>
<dbReference type="RefSeq" id="WP_084099030.1">
    <property type="nucleotide sequence ID" value="NZ_FWXK01000004.1"/>
</dbReference>
<evidence type="ECO:0000313" key="2">
    <source>
        <dbReference type="Proteomes" id="UP000243884"/>
    </source>
</evidence>
<organism evidence="1 2">
    <name type="scientific">Aerococcus suis</name>
    <dbReference type="NCBI Taxonomy" id="371602"/>
    <lineage>
        <taxon>Bacteria</taxon>
        <taxon>Bacillati</taxon>
        <taxon>Bacillota</taxon>
        <taxon>Bacilli</taxon>
        <taxon>Lactobacillales</taxon>
        <taxon>Aerococcaceae</taxon>
        <taxon>Aerococcus</taxon>
    </lineage>
</organism>
<dbReference type="Proteomes" id="UP000243884">
    <property type="component" value="Unassembled WGS sequence"/>
</dbReference>
<gene>
    <name evidence="1" type="ORF">SAMN04487984_0893</name>
</gene>
<dbReference type="EMBL" id="FWXK01000004">
    <property type="protein sequence ID" value="SMC39136.1"/>
    <property type="molecule type" value="Genomic_DNA"/>
</dbReference>